<dbReference type="CDD" id="cd07377">
    <property type="entry name" value="WHTH_GntR"/>
    <property type="match status" value="1"/>
</dbReference>
<organism evidence="5">
    <name type="scientific">Anaerococcus vaginalis</name>
    <dbReference type="NCBI Taxonomy" id="33037"/>
    <lineage>
        <taxon>Bacteria</taxon>
        <taxon>Bacillati</taxon>
        <taxon>Bacillota</taxon>
        <taxon>Tissierellia</taxon>
        <taxon>Tissierellales</taxon>
        <taxon>Peptoniphilaceae</taxon>
        <taxon>Anaerococcus</taxon>
    </lineage>
</organism>
<evidence type="ECO:0000256" key="1">
    <source>
        <dbReference type="ARBA" id="ARBA00023015"/>
    </source>
</evidence>
<dbReference type="SUPFAM" id="SSF48008">
    <property type="entry name" value="GntR ligand-binding domain-like"/>
    <property type="match status" value="1"/>
</dbReference>
<dbReference type="EMBL" id="CACRSW010000026">
    <property type="protein sequence ID" value="VYT04256.1"/>
    <property type="molecule type" value="Genomic_DNA"/>
</dbReference>
<keyword evidence="1" id="KW-0805">Transcription regulation</keyword>
<dbReference type="InterPro" id="IPR036388">
    <property type="entry name" value="WH-like_DNA-bd_sf"/>
</dbReference>
<name>A0A6N2TLB8_9FIRM</name>
<dbReference type="PRINTS" id="PR00035">
    <property type="entry name" value="HTHGNTR"/>
</dbReference>
<evidence type="ECO:0000256" key="3">
    <source>
        <dbReference type="ARBA" id="ARBA00023163"/>
    </source>
</evidence>
<dbReference type="PRINTS" id="PR00033">
    <property type="entry name" value="HTHASNC"/>
</dbReference>
<keyword evidence="3" id="KW-0804">Transcription</keyword>
<dbReference type="InterPro" id="IPR011711">
    <property type="entry name" value="GntR_C"/>
</dbReference>
<dbReference type="InterPro" id="IPR000485">
    <property type="entry name" value="AsnC-type_HTH_dom"/>
</dbReference>
<dbReference type="GO" id="GO:0003700">
    <property type="term" value="F:DNA-binding transcription factor activity"/>
    <property type="evidence" value="ECO:0007669"/>
    <property type="project" value="InterPro"/>
</dbReference>
<sequence length="228" mass="26428">MDFTPSPIKRKFIKDEAYDLISKKIISGELKPKSKIRINELSEALGISRTPVREAILRLEDEGLILSKANRWTMVAPIDVDETLNIYPIISSLEKLALELGFENINDEIIENLEYINGNIKKVQDKKNHIKILELDQAFHKEIIDLAQNKEIESLLDGLKRKVSRVDIYFFEDDSHKMSSFDEHAEIIKFLKKRDLDKALKALEKNWATTMSSLEDIDFSNDEDEDMF</sequence>
<dbReference type="PROSITE" id="PS50949">
    <property type="entry name" value="HTH_GNTR"/>
    <property type="match status" value="1"/>
</dbReference>
<gene>
    <name evidence="5" type="primary">ydfH</name>
    <name evidence="5" type="ORF">AVLFYP127_00613</name>
</gene>
<dbReference type="SMART" id="SM00895">
    <property type="entry name" value="FCD"/>
    <property type="match status" value="1"/>
</dbReference>
<accession>A0A6N2TLB8</accession>
<proteinExistence type="predicted"/>
<dbReference type="InterPro" id="IPR036390">
    <property type="entry name" value="WH_DNA-bd_sf"/>
</dbReference>
<dbReference type="PANTHER" id="PTHR43537">
    <property type="entry name" value="TRANSCRIPTIONAL REGULATOR, GNTR FAMILY"/>
    <property type="match status" value="1"/>
</dbReference>
<dbReference type="RefSeq" id="WP_156329143.1">
    <property type="nucleotide sequence ID" value="NZ_CACRSW010000026.1"/>
</dbReference>
<dbReference type="Pfam" id="PF00392">
    <property type="entry name" value="GntR"/>
    <property type="match status" value="1"/>
</dbReference>
<evidence type="ECO:0000259" key="4">
    <source>
        <dbReference type="PROSITE" id="PS50949"/>
    </source>
</evidence>
<dbReference type="PANTHER" id="PTHR43537:SF5">
    <property type="entry name" value="UXU OPERON TRANSCRIPTIONAL REGULATOR"/>
    <property type="match status" value="1"/>
</dbReference>
<feature type="domain" description="HTH gntR-type" evidence="4">
    <location>
        <begin position="11"/>
        <end position="78"/>
    </location>
</feature>
<dbReference type="Pfam" id="PF07729">
    <property type="entry name" value="FCD"/>
    <property type="match status" value="1"/>
</dbReference>
<dbReference type="GO" id="GO:0043565">
    <property type="term" value="F:sequence-specific DNA binding"/>
    <property type="evidence" value="ECO:0007669"/>
    <property type="project" value="InterPro"/>
</dbReference>
<keyword evidence="2" id="KW-0238">DNA-binding</keyword>
<evidence type="ECO:0000313" key="5">
    <source>
        <dbReference type="EMBL" id="VYT04256.1"/>
    </source>
</evidence>
<reference evidence="5" key="1">
    <citation type="submission" date="2019-11" db="EMBL/GenBank/DDBJ databases">
        <authorList>
            <person name="Feng L."/>
        </authorList>
    </citation>
    <scope>NUCLEOTIDE SEQUENCE</scope>
    <source>
        <strain evidence="5">AvaginalisLFYP127</strain>
    </source>
</reference>
<dbReference type="Gene3D" id="1.10.10.10">
    <property type="entry name" value="Winged helix-like DNA-binding domain superfamily/Winged helix DNA-binding domain"/>
    <property type="match status" value="1"/>
</dbReference>
<dbReference type="Gene3D" id="1.20.120.530">
    <property type="entry name" value="GntR ligand-binding domain-like"/>
    <property type="match status" value="1"/>
</dbReference>
<dbReference type="SUPFAM" id="SSF46785">
    <property type="entry name" value="Winged helix' DNA-binding domain"/>
    <property type="match status" value="1"/>
</dbReference>
<evidence type="ECO:0000256" key="2">
    <source>
        <dbReference type="ARBA" id="ARBA00023125"/>
    </source>
</evidence>
<dbReference type="InterPro" id="IPR008920">
    <property type="entry name" value="TF_FadR/GntR_C"/>
</dbReference>
<protein>
    <submittedName>
        <fullName evidence="5">Putative HTH-type transcriptional regulator YdfH</fullName>
    </submittedName>
</protein>
<dbReference type="AlphaFoldDB" id="A0A6N2TLB8"/>
<dbReference type="InterPro" id="IPR000524">
    <property type="entry name" value="Tscrpt_reg_HTH_GntR"/>
</dbReference>
<dbReference type="SMART" id="SM00345">
    <property type="entry name" value="HTH_GNTR"/>
    <property type="match status" value="1"/>
</dbReference>